<dbReference type="OrthoDB" id="3822410at2"/>
<dbReference type="STRING" id="1909395.BKM31_16630"/>
<reference evidence="2" key="1">
    <citation type="journal article" date="2017" name="Med. Chem. Commun.">
        <title>Nonomuraea sp. ATCC 55076 harbours the largest actinomycete chromosome to date and the kistamicin biosynthetic gene cluster.</title>
        <authorList>
            <person name="Nazari B."/>
            <person name="Forneris C.C."/>
            <person name="Gibson M.I."/>
            <person name="Moon K."/>
            <person name="Schramma K.R."/>
            <person name="Seyedsayamdost M.R."/>
        </authorList>
    </citation>
    <scope>NUCLEOTIDE SEQUENCE [LARGE SCALE GENOMIC DNA]</scope>
    <source>
        <strain evidence="2">ATCC 55076</strain>
    </source>
</reference>
<organism evidence="1 2">
    <name type="scientific">[Actinomadura] parvosata subsp. kistnae</name>
    <dbReference type="NCBI Taxonomy" id="1909395"/>
    <lineage>
        <taxon>Bacteria</taxon>
        <taxon>Bacillati</taxon>
        <taxon>Actinomycetota</taxon>
        <taxon>Actinomycetes</taxon>
        <taxon>Streptosporangiales</taxon>
        <taxon>Streptosporangiaceae</taxon>
        <taxon>Nonomuraea</taxon>
    </lineage>
</organism>
<proteinExistence type="predicted"/>
<evidence type="ECO:0000313" key="2">
    <source>
        <dbReference type="Proteomes" id="UP000190797"/>
    </source>
</evidence>
<keyword evidence="2" id="KW-1185">Reference proteome</keyword>
<evidence type="ECO:0000313" key="1">
    <source>
        <dbReference type="EMBL" id="AQZ62868.1"/>
    </source>
</evidence>
<dbReference type="AlphaFoldDB" id="A0A1U9ZY41"/>
<gene>
    <name evidence="1" type="ORF">BKM31_16630</name>
</gene>
<dbReference type="Proteomes" id="UP000190797">
    <property type="component" value="Chromosome"/>
</dbReference>
<accession>A0A1U9ZY41</accession>
<dbReference type="EMBL" id="CP017717">
    <property type="protein sequence ID" value="AQZ62868.1"/>
    <property type="molecule type" value="Genomic_DNA"/>
</dbReference>
<protein>
    <submittedName>
        <fullName evidence="1">Uncharacterized protein</fullName>
    </submittedName>
</protein>
<dbReference type="RefSeq" id="WP_080039056.1">
    <property type="nucleotide sequence ID" value="NZ_CP017717.1"/>
</dbReference>
<dbReference type="KEGG" id="noa:BKM31_16630"/>
<name>A0A1U9ZY41_9ACTN</name>
<sequence>MPESVRARSLAEARVYLDLVVPGGSAQASVDEVPGGRVVRAGGVEVLVPDEAEQAGTTFGAGVSELLDAGQWVLVGATYASRALESGLYYTADLSPDPERFRAVVAEWSLAADAVAEALKFLPDGAGELPREAFWTEMGRSARDAEPGRFTRAKLESDLAFFRQSLADFRRLHPGNAGKRPAE</sequence>